<evidence type="ECO:0000313" key="3">
    <source>
        <dbReference type="RefSeq" id="XP_031392400.1"/>
    </source>
</evidence>
<feature type="compositionally biased region" description="Basic and acidic residues" evidence="1">
    <location>
        <begin position="127"/>
        <end position="140"/>
    </location>
</feature>
<keyword evidence="2" id="KW-1185">Reference proteome</keyword>
<gene>
    <name evidence="3" type="primary">LOC116204449</name>
</gene>
<organism evidence="2 3">
    <name type="scientific">Punica granatum</name>
    <name type="common">Pomegranate</name>
    <dbReference type="NCBI Taxonomy" id="22663"/>
    <lineage>
        <taxon>Eukaryota</taxon>
        <taxon>Viridiplantae</taxon>
        <taxon>Streptophyta</taxon>
        <taxon>Embryophyta</taxon>
        <taxon>Tracheophyta</taxon>
        <taxon>Spermatophyta</taxon>
        <taxon>Magnoliopsida</taxon>
        <taxon>eudicotyledons</taxon>
        <taxon>Gunneridae</taxon>
        <taxon>Pentapetalae</taxon>
        <taxon>rosids</taxon>
        <taxon>malvids</taxon>
        <taxon>Myrtales</taxon>
        <taxon>Lythraceae</taxon>
        <taxon>Punica</taxon>
    </lineage>
</organism>
<dbReference type="GeneID" id="116204449"/>
<reference evidence="2" key="1">
    <citation type="journal article" date="2020" name="Plant Biotechnol. J.">
        <title>The pomegranate (Punica granatum L.) draft genome dissects genetic divergence between soft- and hard-seeded cultivars.</title>
        <authorList>
            <person name="Luo X."/>
            <person name="Li H."/>
            <person name="Wu Z."/>
            <person name="Yao W."/>
            <person name="Zhao P."/>
            <person name="Cao D."/>
            <person name="Yu H."/>
            <person name="Li K."/>
            <person name="Poudel K."/>
            <person name="Zhao D."/>
            <person name="Zhang F."/>
            <person name="Xia X."/>
            <person name="Chen L."/>
            <person name="Wang Q."/>
            <person name="Jing D."/>
            <person name="Cao S."/>
        </authorList>
    </citation>
    <scope>NUCLEOTIDE SEQUENCE [LARGE SCALE GENOMIC DNA]</scope>
    <source>
        <strain evidence="2">cv. Tunisia</strain>
    </source>
</reference>
<evidence type="ECO:0000256" key="1">
    <source>
        <dbReference type="SAM" id="MobiDB-lite"/>
    </source>
</evidence>
<reference evidence="3" key="2">
    <citation type="submission" date="2025-08" db="UniProtKB">
        <authorList>
            <consortium name="RefSeq"/>
        </authorList>
    </citation>
    <scope>IDENTIFICATION</scope>
    <source>
        <tissue evidence="3">Leaf</tissue>
    </source>
</reference>
<proteinExistence type="predicted"/>
<feature type="region of interest" description="Disordered" evidence="1">
    <location>
        <begin position="120"/>
        <end position="140"/>
    </location>
</feature>
<dbReference type="RefSeq" id="XP_031392400.1">
    <property type="nucleotide sequence ID" value="XM_031536540.1"/>
</dbReference>
<dbReference type="AlphaFoldDB" id="A0A6P8D730"/>
<dbReference type="Proteomes" id="UP000515151">
    <property type="component" value="Chromosome 4"/>
</dbReference>
<feature type="compositionally biased region" description="Basic and acidic residues" evidence="1">
    <location>
        <begin position="43"/>
        <end position="54"/>
    </location>
</feature>
<accession>A0A6P8D730</accession>
<protein>
    <submittedName>
        <fullName evidence="3">Uncharacterized protein LOC116204449</fullName>
    </submittedName>
</protein>
<name>A0A6P8D730_PUNGR</name>
<evidence type="ECO:0000313" key="2">
    <source>
        <dbReference type="Proteomes" id="UP000515151"/>
    </source>
</evidence>
<dbReference type="OrthoDB" id="8062037at2759"/>
<sequence>MGFACGGAALRISFATLQLLGFSLLKTIFQIIVSHLAMPDKSLQPERDDHDPQDRPPASLAPLPPRLITESIKKRLPLTRISKCRLSKILTTAPLCVVCMDGVAPEQEIRQLSNCRSKLLPDNGDEGGGKAEDPSHRGDPWRTERMIYLFGGDSERGTQNLFF</sequence>
<feature type="region of interest" description="Disordered" evidence="1">
    <location>
        <begin position="42"/>
        <end position="63"/>
    </location>
</feature>